<dbReference type="EMBL" id="LAZR01001261">
    <property type="protein sequence ID" value="KKN47703.1"/>
    <property type="molecule type" value="Genomic_DNA"/>
</dbReference>
<comment type="caution">
    <text evidence="2">The sequence shown here is derived from an EMBL/GenBank/DDBJ whole genome shotgun (WGS) entry which is preliminary data.</text>
</comment>
<evidence type="ECO:0000313" key="2">
    <source>
        <dbReference type="EMBL" id="KKN47703.1"/>
    </source>
</evidence>
<name>A0A0F9U218_9ZZZZ</name>
<evidence type="ECO:0000256" key="1">
    <source>
        <dbReference type="SAM" id="MobiDB-lite"/>
    </source>
</evidence>
<accession>A0A0F9U218</accession>
<organism evidence="2">
    <name type="scientific">marine sediment metagenome</name>
    <dbReference type="NCBI Taxonomy" id="412755"/>
    <lineage>
        <taxon>unclassified sequences</taxon>
        <taxon>metagenomes</taxon>
        <taxon>ecological metagenomes</taxon>
    </lineage>
</organism>
<dbReference type="AlphaFoldDB" id="A0A0F9U218"/>
<proteinExistence type="predicted"/>
<sequence length="97" mass="10954">MKKNIDEYAKEEALFLFGDDGDYFKERIKYCMDALYDSDIDDEMEIAPSLIASEVFGAMMGIMLYCEILEGQNAQAHKPAGCRRSGPWQGMLDGKRG</sequence>
<gene>
    <name evidence="2" type="ORF">LCGC14_0660260</name>
</gene>
<protein>
    <submittedName>
        <fullName evidence="2">Uncharacterized protein</fullName>
    </submittedName>
</protein>
<feature type="region of interest" description="Disordered" evidence="1">
    <location>
        <begin position="77"/>
        <end position="97"/>
    </location>
</feature>
<reference evidence="2" key="1">
    <citation type="journal article" date="2015" name="Nature">
        <title>Complex archaea that bridge the gap between prokaryotes and eukaryotes.</title>
        <authorList>
            <person name="Spang A."/>
            <person name="Saw J.H."/>
            <person name="Jorgensen S.L."/>
            <person name="Zaremba-Niedzwiedzka K."/>
            <person name="Martijn J."/>
            <person name="Lind A.E."/>
            <person name="van Eijk R."/>
            <person name="Schleper C."/>
            <person name="Guy L."/>
            <person name="Ettema T.J."/>
        </authorList>
    </citation>
    <scope>NUCLEOTIDE SEQUENCE</scope>
</reference>